<dbReference type="GO" id="GO:1990837">
    <property type="term" value="F:sequence-specific double-stranded DNA binding"/>
    <property type="evidence" value="ECO:0007669"/>
    <property type="project" value="TreeGrafter"/>
</dbReference>
<organism evidence="7 8">
    <name type="scientific">Dictyocaulus viviparus</name>
    <name type="common">Bovine lungworm</name>
    <dbReference type="NCBI Taxonomy" id="29172"/>
    <lineage>
        <taxon>Eukaryota</taxon>
        <taxon>Metazoa</taxon>
        <taxon>Ecdysozoa</taxon>
        <taxon>Nematoda</taxon>
        <taxon>Chromadorea</taxon>
        <taxon>Rhabditida</taxon>
        <taxon>Rhabditina</taxon>
        <taxon>Rhabditomorpha</taxon>
        <taxon>Strongyloidea</taxon>
        <taxon>Metastrongylidae</taxon>
        <taxon>Dictyocaulus</taxon>
    </lineage>
</organism>
<keyword evidence="8" id="KW-1185">Reference proteome</keyword>
<dbReference type="OrthoDB" id="5833822at2759"/>
<dbReference type="InterPro" id="IPR036236">
    <property type="entry name" value="Znf_C2H2_sf"/>
</dbReference>
<sequence>MFYYATTPTSAGPSLISQQDPPQLSVHDTITMDSDDTNILQNDINIPQKIRKRSTKRGRPTKNPVWTFFRRIDDKSVQCNMCDRRTMINCLSEDIRQRCAIEDLIGSTFIVQRELVKSACATNMSKHLERHHQTSAARSIPNPRIDMDYGAQKYDQAMTDEAIRAERVVTSYDHYPVDQTSHHITHNVPWNPDRRGTKRNRRTKHPVWELFRRIADGNAQCILCNVVVRSPCSSNFMGHLNRHHAEHYQNIYHRWLDGRVDMPIQCSFKHIPFLRGLKQNLLIKELSKISIYGNTPKKSRVLLKD</sequence>
<dbReference type="Pfam" id="PF02892">
    <property type="entry name" value="zf-BED"/>
    <property type="match status" value="1"/>
</dbReference>
<dbReference type="PANTHER" id="PTHR34396">
    <property type="entry name" value="OS03G0264950 PROTEIN-RELATED"/>
    <property type="match status" value="1"/>
</dbReference>
<dbReference type="AlphaFoldDB" id="A0A0D8XQF4"/>
<gene>
    <name evidence="7" type="ORF">DICVIV_07072</name>
</gene>
<evidence type="ECO:0000313" key="8">
    <source>
        <dbReference type="Proteomes" id="UP000053766"/>
    </source>
</evidence>
<dbReference type="GO" id="GO:0008270">
    <property type="term" value="F:zinc ion binding"/>
    <property type="evidence" value="ECO:0007669"/>
    <property type="project" value="UniProtKB-KW"/>
</dbReference>
<keyword evidence="2 4" id="KW-0863">Zinc-finger</keyword>
<dbReference type="InterPro" id="IPR053031">
    <property type="entry name" value="Cuticle_assoc_protein"/>
</dbReference>
<protein>
    <submittedName>
        <fullName evidence="7">BED zinc finger</fullName>
    </submittedName>
</protein>
<evidence type="ECO:0000256" key="1">
    <source>
        <dbReference type="ARBA" id="ARBA00022723"/>
    </source>
</evidence>
<evidence type="ECO:0000259" key="6">
    <source>
        <dbReference type="PROSITE" id="PS50808"/>
    </source>
</evidence>
<keyword evidence="1" id="KW-0479">Metal-binding</keyword>
<reference evidence="7 8" key="1">
    <citation type="submission" date="2013-11" db="EMBL/GenBank/DDBJ databases">
        <title>Draft genome of the bovine lungworm Dictyocaulus viviparus.</title>
        <authorList>
            <person name="Mitreva M."/>
        </authorList>
    </citation>
    <scope>NUCLEOTIDE SEQUENCE [LARGE SCALE GENOMIC DNA]</scope>
    <source>
        <strain evidence="7 8">HannoverDv2000</strain>
    </source>
</reference>
<evidence type="ECO:0000256" key="3">
    <source>
        <dbReference type="ARBA" id="ARBA00022833"/>
    </source>
</evidence>
<dbReference type="STRING" id="29172.A0A0D8XQF4"/>
<reference evidence="8" key="2">
    <citation type="journal article" date="2016" name="Sci. Rep.">
        <title>Dictyocaulus viviparus genome, variome and transcriptome elucidate lungworm biology and support future intervention.</title>
        <authorList>
            <person name="McNulty S.N."/>
            <person name="Strube C."/>
            <person name="Rosa B.A."/>
            <person name="Martin J.C."/>
            <person name="Tyagi R."/>
            <person name="Choi Y.J."/>
            <person name="Wang Q."/>
            <person name="Hallsworth Pepin K."/>
            <person name="Zhang X."/>
            <person name="Ozersky P."/>
            <person name="Wilson R.K."/>
            <person name="Sternberg P.W."/>
            <person name="Gasser R.B."/>
            <person name="Mitreva M."/>
        </authorList>
    </citation>
    <scope>NUCLEOTIDE SEQUENCE [LARGE SCALE GENOMIC DNA]</scope>
    <source>
        <strain evidence="8">HannoverDv2000</strain>
    </source>
</reference>
<dbReference type="InterPro" id="IPR003656">
    <property type="entry name" value="Znf_BED"/>
</dbReference>
<keyword evidence="3" id="KW-0862">Zinc</keyword>
<feature type="region of interest" description="Disordered" evidence="5">
    <location>
        <begin position="1"/>
        <end position="22"/>
    </location>
</feature>
<evidence type="ECO:0000313" key="7">
    <source>
        <dbReference type="EMBL" id="KJH46878.1"/>
    </source>
</evidence>
<dbReference type="GO" id="GO:0006357">
    <property type="term" value="P:regulation of transcription by RNA polymerase II"/>
    <property type="evidence" value="ECO:0007669"/>
    <property type="project" value="TreeGrafter"/>
</dbReference>
<dbReference type="Proteomes" id="UP000053766">
    <property type="component" value="Unassembled WGS sequence"/>
</dbReference>
<accession>A0A0D8XQF4</accession>
<evidence type="ECO:0000256" key="4">
    <source>
        <dbReference type="PROSITE-ProRule" id="PRU00027"/>
    </source>
</evidence>
<dbReference type="PANTHER" id="PTHR34396:SF25">
    <property type="entry name" value="BOUNDARY ELEMENT ASSOCIATED FACTOR"/>
    <property type="match status" value="1"/>
</dbReference>
<dbReference type="GO" id="GO:0005634">
    <property type="term" value="C:nucleus"/>
    <property type="evidence" value="ECO:0007669"/>
    <property type="project" value="TreeGrafter"/>
</dbReference>
<evidence type="ECO:0000256" key="5">
    <source>
        <dbReference type="SAM" id="MobiDB-lite"/>
    </source>
</evidence>
<proteinExistence type="predicted"/>
<dbReference type="PROSITE" id="PS50808">
    <property type="entry name" value="ZF_BED"/>
    <property type="match status" value="1"/>
</dbReference>
<feature type="domain" description="BED-type" evidence="6">
    <location>
        <begin position="202"/>
        <end position="251"/>
    </location>
</feature>
<evidence type="ECO:0000256" key="2">
    <source>
        <dbReference type="ARBA" id="ARBA00022771"/>
    </source>
</evidence>
<dbReference type="SUPFAM" id="SSF57667">
    <property type="entry name" value="beta-beta-alpha zinc fingers"/>
    <property type="match status" value="1"/>
</dbReference>
<dbReference type="EMBL" id="KN716331">
    <property type="protein sequence ID" value="KJH46878.1"/>
    <property type="molecule type" value="Genomic_DNA"/>
</dbReference>
<name>A0A0D8XQF4_DICVI</name>